<geneLocation type="plasmid" evidence="3">
    <name>prgalie4872d</name>
</geneLocation>
<dbReference type="EMBL" id="CP017105">
    <property type="protein sequence ID" value="APO72018.1"/>
    <property type="molecule type" value="Genomic_DNA"/>
</dbReference>
<dbReference type="AlphaFoldDB" id="A0A1L5NVX5"/>
<proteinExistence type="predicted"/>
<gene>
    <name evidence="2" type="ORF">IE4872_PD01496</name>
</gene>
<name>A0A1L5NVX5_9HYPH</name>
<feature type="region of interest" description="Disordered" evidence="1">
    <location>
        <begin position="65"/>
        <end position="93"/>
    </location>
</feature>
<dbReference type="Proteomes" id="UP000184749">
    <property type="component" value="Plasmid pRgalIE4872d"/>
</dbReference>
<keyword evidence="2" id="KW-0614">Plasmid</keyword>
<reference evidence="2 3" key="1">
    <citation type="submission" date="2016-09" db="EMBL/GenBank/DDBJ databases">
        <title>The complete genome sequences of Rhizobium gallicum, symbiovars gallicum and phaseoli, symbionts associated to common bean (Phaseolus vulgaris).</title>
        <authorList>
            <person name="Bustos P."/>
            <person name="Santamaria R.I."/>
            <person name="Perez-Carrascal O.M."/>
            <person name="Juarez S."/>
            <person name="Lozano L."/>
            <person name="Martinez-Flores I."/>
            <person name="Martinez-Romero E."/>
            <person name="Cevallos M."/>
            <person name="Romero D."/>
            <person name="Davila G."/>
            <person name="Gonzalez V."/>
        </authorList>
    </citation>
    <scope>NUCLEOTIDE SEQUENCE [LARGE SCALE GENOMIC DNA]</scope>
    <source>
        <strain evidence="2 3">IE4872</strain>
        <plasmid evidence="3">prgalie4872d</plasmid>
    </source>
</reference>
<organism evidence="2 3">
    <name type="scientific">Rhizobium gallicum</name>
    <dbReference type="NCBI Taxonomy" id="56730"/>
    <lineage>
        <taxon>Bacteria</taxon>
        <taxon>Pseudomonadati</taxon>
        <taxon>Pseudomonadota</taxon>
        <taxon>Alphaproteobacteria</taxon>
        <taxon>Hyphomicrobiales</taxon>
        <taxon>Rhizobiaceae</taxon>
        <taxon>Rhizobium/Agrobacterium group</taxon>
        <taxon>Rhizobium</taxon>
    </lineage>
</organism>
<evidence type="ECO:0000256" key="1">
    <source>
        <dbReference type="SAM" id="MobiDB-lite"/>
    </source>
</evidence>
<feature type="compositionally biased region" description="Basic and acidic residues" evidence="1">
    <location>
        <begin position="66"/>
        <end position="75"/>
    </location>
</feature>
<evidence type="ECO:0000313" key="3">
    <source>
        <dbReference type="Proteomes" id="UP000184749"/>
    </source>
</evidence>
<evidence type="ECO:0000313" key="2">
    <source>
        <dbReference type="EMBL" id="APO72018.1"/>
    </source>
</evidence>
<sequence>MGPPCLRRTNETADHLYSERGNLRDALSLRFHLAGTLAAGWPAHGGICARRRSAPAVALARNRLPRSVEHPDTRTNLDASRSRRRLDRDGARAGPFAANLQDLWHLSEDGSAGGKISSFASSR</sequence>
<protein>
    <submittedName>
        <fullName evidence="2">Uncharacterized protein</fullName>
    </submittedName>
</protein>
<accession>A0A1L5NVX5</accession>